<name>A0A3B1E2X7_9ZZZZ</name>
<gene>
    <name evidence="7" type="ORF">MNBD_PLANCTO03-757</name>
</gene>
<feature type="domain" description="ABC transporter" evidence="6">
    <location>
        <begin position="1"/>
        <end position="213"/>
    </location>
</feature>
<comment type="similarity">
    <text evidence="1">Belongs to the ABC transporter superfamily.</text>
</comment>
<organism evidence="7">
    <name type="scientific">hydrothermal vent metagenome</name>
    <dbReference type="NCBI Taxonomy" id="652676"/>
    <lineage>
        <taxon>unclassified sequences</taxon>
        <taxon>metagenomes</taxon>
        <taxon>ecological metagenomes</taxon>
    </lineage>
</organism>
<dbReference type="InterPro" id="IPR003593">
    <property type="entry name" value="AAA+_ATPase"/>
</dbReference>
<evidence type="ECO:0000256" key="5">
    <source>
        <dbReference type="SAM" id="MobiDB-lite"/>
    </source>
</evidence>
<keyword evidence="4 7" id="KW-0067">ATP-binding</keyword>
<dbReference type="GO" id="GO:0005524">
    <property type="term" value="F:ATP binding"/>
    <property type="evidence" value="ECO:0007669"/>
    <property type="project" value="UniProtKB-KW"/>
</dbReference>
<keyword evidence="3" id="KW-0547">Nucleotide-binding</keyword>
<dbReference type="GO" id="GO:0016887">
    <property type="term" value="F:ATP hydrolysis activity"/>
    <property type="evidence" value="ECO:0007669"/>
    <property type="project" value="InterPro"/>
</dbReference>
<dbReference type="AlphaFoldDB" id="A0A3B1E2X7"/>
<proteinExistence type="inferred from homology"/>
<dbReference type="PANTHER" id="PTHR43335">
    <property type="entry name" value="ABC TRANSPORTER, ATP-BINDING PROTEIN"/>
    <property type="match status" value="1"/>
</dbReference>
<reference evidence="7" key="1">
    <citation type="submission" date="2018-06" db="EMBL/GenBank/DDBJ databases">
        <authorList>
            <person name="Zhirakovskaya E."/>
        </authorList>
    </citation>
    <scope>NUCLEOTIDE SEQUENCE</scope>
</reference>
<dbReference type="PANTHER" id="PTHR43335:SF2">
    <property type="entry name" value="ABC TRANSPORTER, ATP-BINDING PROTEIN"/>
    <property type="match status" value="1"/>
</dbReference>
<feature type="region of interest" description="Disordered" evidence="5">
    <location>
        <begin position="308"/>
        <end position="330"/>
    </location>
</feature>
<dbReference type="InterPro" id="IPR017871">
    <property type="entry name" value="ABC_transporter-like_CS"/>
</dbReference>
<evidence type="ECO:0000313" key="7">
    <source>
        <dbReference type="EMBL" id="VAX36397.1"/>
    </source>
</evidence>
<evidence type="ECO:0000256" key="3">
    <source>
        <dbReference type="ARBA" id="ARBA00022741"/>
    </source>
</evidence>
<evidence type="ECO:0000256" key="4">
    <source>
        <dbReference type="ARBA" id="ARBA00022840"/>
    </source>
</evidence>
<dbReference type="SMART" id="SM00382">
    <property type="entry name" value="AAA"/>
    <property type="match status" value="1"/>
</dbReference>
<protein>
    <submittedName>
        <fullName evidence="7">Efflux ABC transporter, ATP-binding protein</fullName>
    </submittedName>
</protein>
<dbReference type="Pfam" id="PF00005">
    <property type="entry name" value="ABC_tran"/>
    <property type="match status" value="1"/>
</dbReference>
<sequence>KGIQMRVHHGEVFGLLGPNGAGKSTLVKILMTVIRPSRCTGTMLGQPVGSQSVLRRIGYLPEHHRFPPYLTGAQVLDFYAALTEVPKATRKARIPELLELVGMQDWGGVKVSRYSKGMRQRVGIAQALMNDPDIVLLDEPTDGVDPVGRRDIREILAELKRRGKTVFLNSHLLSELEMVCDRVAILVHGEVATQGTIDELTAGKERYEIELAPEDADSQLDTALAGVVRFAEAEEHEQAGERDARPTGKLATGEWVEVDRAMLRVGTTEAATIQPIIDRLRAHGAVIKSIRQCRPSLEDLFMAAVSEQGEGVGGTKPGNRTPQRTKGGRA</sequence>
<dbReference type="InterPro" id="IPR003439">
    <property type="entry name" value="ABC_transporter-like_ATP-bd"/>
</dbReference>
<dbReference type="InterPro" id="IPR027417">
    <property type="entry name" value="P-loop_NTPase"/>
</dbReference>
<evidence type="ECO:0000256" key="1">
    <source>
        <dbReference type="ARBA" id="ARBA00005417"/>
    </source>
</evidence>
<evidence type="ECO:0000259" key="6">
    <source>
        <dbReference type="PROSITE" id="PS50893"/>
    </source>
</evidence>
<accession>A0A3B1E2X7</accession>
<dbReference type="PROSITE" id="PS00211">
    <property type="entry name" value="ABC_TRANSPORTER_1"/>
    <property type="match status" value="1"/>
</dbReference>
<dbReference type="CDD" id="cd03230">
    <property type="entry name" value="ABC_DR_subfamily_A"/>
    <property type="match status" value="1"/>
</dbReference>
<dbReference type="SUPFAM" id="SSF52540">
    <property type="entry name" value="P-loop containing nucleoside triphosphate hydrolases"/>
    <property type="match status" value="1"/>
</dbReference>
<keyword evidence="2" id="KW-0813">Transport</keyword>
<dbReference type="PROSITE" id="PS50893">
    <property type="entry name" value="ABC_TRANSPORTER_2"/>
    <property type="match status" value="1"/>
</dbReference>
<evidence type="ECO:0000256" key="2">
    <source>
        <dbReference type="ARBA" id="ARBA00022448"/>
    </source>
</evidence>
<dbReference type="Gene3D" id="3.40.50.300">
    <property type="entry name" value="P-loop containing nucleotide triphosphate hydrolases"/>
    <property type="match status" value="1"/>
</dbReference>
<dbReference type="EMBL" id="UOGK01000057">
    <property type="protein sequence ID" value="VAX36397.1"/>
    <property type="molecule type" value="Genomic_DNA"/>
</dbReference>
<feature type="non-terminal residue" evidence="7">
    <location>
        <position position="1"/>
    </location>
</feature>